<dbReference type="EMBL" id="CAJPWZ010002187">
    <property type="protein sequence ID" value="CAG2232523.1"/>
    <property type="molecule type" value="Genomic_DNA"/>
</dbReference>
<dbReference type="PANTHER" id="PTHR33050:SF7">
    <property type="entry name" value="RIBONUCLEASE H"/>
    <property type="match status" value="1"/>
</dbReference>
<reference evidence="11" key="1">
    <citation type="submission" date="2021-03" db="EMBL/GenBank/DDBJ databases">
        <authorList>
            <person name="Bekaert M."/>
        </authorList>
    </citation>
    <scope>NUCLEOTIDE SEQUENCE</scope>
</reference>
<dbReference type="Gene3D" id="3.30.70.270">
    <property type="match status" value="1"/>
</dbReference>
<evidence type="ECO:0000256" key="6">
    <source>
        <dbReference type="ARBA" id="ARBA00022918"/>
    </source>
</evidence>
<evidence type="ECO:0000313" key="12">
    <source>
        <dbReference type="Proteomes" id="UP000683360"/>
    </source>
</evidence>
<evidence type="ECO:0008006" key="13">
    <source>
        <dbReference type="Google" id="ProtNLM"/>
    </source>
</evidence>
<feature type="region of interest" description="Disordered" evidence="8">
    <location>
        <begin position="164"/>
        <end position="190"/>
    </location>
</feature>
<dbReference type="GO" id="GO:0003677">
    <property type="term" value="F:DNA binding"/>
    <property type="evidence" value="ECO:0007669"/>
    <property type="project" value="UniProtKB-KW"/>
</dbReference>
<dbReference type="Pfam" id="PF00078">
    <property type="entry name" value="RVT_1"/>
    <property type="match status" value="1"/>
</dbReference>
<evidence type="ECO:0000256" key="5">
    <source>
        <dbReference type="ARBA" id="ARBA00022801"/>
    </source>
</evidence>
<dbReference type="AlphaFoldDB" id="A0A8S3TMR0"/>
<dbReference type="PANTHER" id="PTHR33050">
    <property type="entry name" value="REVERSE TRANSCRIPTASE DOMAIN-CONTAINING PROTEIN"/>
    <property type="match status" value="1"/>
</dbReference>
<gene>
    <name evidence="11" type="ORF">MEDL_45255</name>
</gene>
<feature type="domain" description="Reverse transcriptase RNase H-like" evidence="10">
    <location>
        <begin position="609"/>
        <end position="693"/>
    </location>
</feature>
<keyword evidence="6" id="KW-0695">RNA-directed DNA polymerase</keyword>
<dbReference type="InterPro" id="IPR043128">
    <property type="entry name" value="Rev_trsase/Diguanyl_cyclase"/>
</dbReference>
<dbReference type="InterPro" id="IPR052055">
    <property type="entry name" value="Hepadnavirus_pol/RT"/>
</dbReference>
<evidence type="ECO:0000256" key="4">
    <source>
        <dbReference type="ARBA" id="ARBA00022759"/>
    </source>
</evidence>
<keyword evidence="4" id="KW-0255">Endonuclease</keyword>
<dbReference type="SUPFAM" id="SSF47823">
    <property type="entry name" value="lambda integrase-like, N-terminal domain"/>
    <property type="match status" value="1"/>
</dbReference>
<dbReference type="OrthoDB" id="5988579at2759"/>
<evidence type="ECO:0000259" key="10">
    <source>
        <dbReference type="Pfam" id="PF17917"/>
    </source>
</evidence>
<comment type="caution">
    <text evidence="11">The sequence shown here is derived from an EMBL/GenBank/DDBJ whole genome shotgun (WGS) entry which is preliminary data.</text>
</comment>
<keyword evidence="3" id="KW-0540">Nuclease</keyword>
<evidence type="ECO:0000256" key="2">
    <source>
        <dbReference type="ARBA" id="ARBA00022695"/>
    </source>
</evidence>
<dbReference type="InterPro" id="IPR043502">
    <property type="entry name" value="DNA/RNA_pol_sf"/>
</dbReference>
<evidence type="ECO:0000256" key="7">
    <source>
        <dbReference type="ARBA" id="ARBA00023125"/>
    </source>
</evidence>
<organism evidence="11 12">
    <name type="scientific">Mytilus edulis</name>
    <name type="common">Blue mussel</name>
    <dbReference type="NCBI Taxonomy" id="6550"/>
    <lineage>
        <taxon>Eukaryota</taxon>
        <taxon>Metazoa</taxon>
        <taxon>Spiralia</taxon>
        <taxon>Lophotrochozoa</taxon>
        <taxon>Mollusca</taxon>
        <taxon>Bivalvia</taxon>
        <taxon>Autobranchia</taxon>
        <taxon>Pteriomorphia</taxon>
        <taxon>Mytilida</taxon>
        <taxon>Mytiloidea</taxon>
        <taxon>Mytilidae</taxon>
        <taxon>Mytilinae</taxon>
        <taxon>Mytilus</taxon>
    </lineage>
</organism>
<keyword evidence="1" id="KW-0808">Transferase</keyword>
<dbReference type="CDD" id="cd09275">
    <property type="entry name" value="RNase_HI_RT_DIRS1"/>
    <property type="match status" value="1"/>
</dbReference>
<proteinExistence type="predicted"/>
<dbReference type="GO" id="GO:0016787">
    <property type="term" value="F:hydrolase activity"/>
    <property type="evidence" value="ECO:0007669"/>
    <property type="project" value="UniProtKB-KW"/>
</dbReference>
<evidence type="ECO:0000259" key="9">
    <source>
        <dbReference type="Pfam" id="PF00078"/>
    </source>
</evidence>
<dbReference type="CDD" id="cd03714">
    <property type="entry name" value="RT_DIRS1"/>
    <property type="match status" value="1"/>
</dbReference>
<dbReference type="SUPFAM" id="SSF56672">
    <property type="entry name" value="DNA/RNA polymerases"/>
    <property type="match status" value="1"/>
</dbReference>
<evidence type="ECO:0000256" key="1">
    <source>
        <dbReference type="ARBA" id="ARBA00022679"/>
    </source>
</evidence>
<keyword evidence="7" id="KW-0238">DNA-binding</keyword>
<dbReference type="Gene3D" id="3.10.10.10">
    <property type="entry name" value="HIV Type 1 Reverse Transcriptase, subunit A, domain 1"/>
    <property type="match status" value="1"/>
</dbReference>
<evidence type="ECO:0000313" key="11">
    <source>
        <dbReference type="EMBL" id="CAG2232523.1"/>
    </source>
</evidence>
<evidence type="ECO:0000256" key="3">
    <source>
        <dbReference type="ARBA" id="ARBA00022722"/>
    </source>
</evidence>
<dbReference type="Gene3D" id="1.10.150.130">
    <property type="match status" value="1"/>
</dbReference>
<dbReference type="InterPro" id="IPR041373">
    <property type="entry name" value="RT_RNaseH"/>
</dbReference>
<dbReference type="InterPro" id="IPR010998">
    <property type="entry name" value="Integrase_recombinase_N"/>
</dbReference>
<dbReference type="GO" id="GO:0004519">
    <property type="term" value="F:endonuclease activity"/>
    <property type="evidence" value="ECO:0007669"/>
    <property type="project" value="UniProtKB-KW"/>
</dbReference>
<evidence type="ECO:0000256" key="8">
    <source>
        <dbReference type="SAM" id="MobiDB-lite"/>
    </source>
</evidence>
<sequence length="941" mass="106845">MSDIEPDKLLDMEDVEMPGQAASDEITNADLLSLMKTYFTRKLTGIERNFADTTHDLARKVQKSESSFKFKGNKVQFDLNSDLLDNIDIAVDCIEHRRYDKAVKVLKESGQSLKKRNKLIRIADKSEGGWKTVDEYLSDDVASDSEDEKRIRAADGRAVKKLKTVKQDKRQNIKKRPAESAGGPSSIAHNELGTSVTTVVCMDIGQKTVKKGEIQQLPEEHQTERSPDILKVQNVDNFDSFYDYESGTSCINVKNRLKNSLDFWKNINASKFILDLIENGYKIPLINEPESVLLRNNKSALEHKDFVEKAVQELIDASLIEEVSNRPHVVNPLTVSINSSGKGRLILDLRHVNKQVVYSKIKFEDWKTASQFLTSDCFGFAFDLKAGYHHINIFPNHQKYLGFSWKFGETVKYFVFTVLPFGLCSAGYVFTKVVRPLIAHWRKDGIKITVYLDDGLCLAETEKLCCEQSVRVKNDLILSGFVPNKDKCIWTPVQTLVWLGFTWNLKSSLMELPLIKIENFINLIDVILSKAFKVKIRLLAKLCGKIISFSPAIGNVTQIMTRCTFSVINLRQDWDQYVDLRQHSDSIQEIMFWKQNIHCLKPVPLLRNNSEFNVFTDASDIGAGGYLQGTDYIAHRQWSVTEATKSSTWREIKAIELTLDSFAKVLEHSSVTFFTDNQNAVSIIKKGSKLPHLQVSCGAEGTLVVPKWQSAAFWPLIFKQNSEYACYVVDVLEFHEAERIFVAGNNLNSLFANGQFHGKILATIFSVGFWSQNEQIKHPELKALFNSLSSTILDARAKSTVEKYAGYFKRFVKWTEKYSEIKCVLPCQELYVGLYLQNLIQSANHYSVIESAFYGIKWAHNLAGVANPCDSEMVRLIVEASRRKLNRPIEKKSPVTSDIMIKLFSKVGNPLKCRVSNIKLAQMQKCHTPFETLHLSGFSTL</sequence>
<dbReference type="Pfam" id="PF17917">
    <property type="entry name" value="RT_RNaseH"/>
    <property type="match status" value="1"/>
</dbReference>
<dbReference type="GO" id="GO:0003964">
    <property type="term" value="F:RNA-directed DNA polymerase activity"/>
    <property type="evidence" value="ECO:0007669"/>
    <property type="project" value="UniProtKB-KW"/>
</dbReference>
<protein>
    <recommendedName>
        <fullName evidence="13">Reverse transcriptase domain-containing protein</fullName>
    </recommendedName>
</protein>
<keyword evidence="2" id="KW-0548">Nucleotidyltransferase</keyword>
<accession>A0A8S3TMR0</accession>
<feature type="domain" description="Reverse transcriptase" evidence="9">
    <location>
        <begin position="348"/>
        <end position="502"/>
    </location>
</feature>
<dbReference type="InterPro" id="IPR000477">
    <property type="entry name" value="RT_dom"/>
</dbReference>
<keyword evidence="12" id="KW-1185">Reference proteome</keyword>
<name>A0A8S3TMR0_MYTED</name>
<dbReference type="Proteomes" id="UP000683360">
    <property type="component" value="Unassembled WGS sequence"/>
</dbReference>
<keyword evidence="5" id="KW-0378">Hydrolase</keyword>